<feature type="transmembrane region" description="Helical" evidence="1">
    <location>
        <begin position="178"/>
        <end position="206"/>
    </location>
</feature>
<feature type="transmembrane region" description="Helical" evidence="1">
    <location>
        <begin position="102"/>
        <end position="122"/>
    </location>
</feature>
<dbReference type="EMBL" id="JAGVRH010000007">
    <property type="protein sequence ID" value="MBS2126505.1"/>
    <property type="molecule type" value="Genomic_DNA"/>
</dbReference>
<organism evidence="2 3">
    <name type="scientific">'Fragaria x ananassa' phyllody phytoplasma</name>
    <dbReference type="NCBI Taxonomy" id="2358428"/>
    <lineage>
        <taxon>Bacteria</taxon>
        <taxon>Bacillati</taxon>
        <taxon>Mycoplasmatota</taxon>
        <taxon>Mollicutes</taxon>
        <taxon>Acholeplasmatales</taxon>
        <taxon>Acholeplasmataceae</taxon>
        <taxon>Candidatus Phytoplasma</taxon>
        <taxon>16SrXIII (Mexican periwinkle virescence group)</taxon>
    </lineage>
</organism>
<proteinExistence type="predicted"/>
<keyword evidence="3" id="KW-1185">Reference proteome</keyword>
<evidence type="ECO:0000313" key="3">
    <source>
        <dbReference type="Proteomes" id="UP000811481"/>
    </source>
</evidence>
<sequence>MLQNQKNILKKIITTSFLLFLAFFVEIISRYTINLNSPCDYSLFKIELVFIILIGFLFGFKYSFCASLTYLLIHYAFEYFIMELLINSHIHSHEEHHQYSSYLIFCYRFFIPYLICSFSGFFYQKETKKLFTSFSLIITLSIISIVQIISSMLFINLIKEHFLEHQTQNLVTYFFSNSYSFIINVIYSVLSVIINNLIIGTILYLINRHLLNKLDFWYSLKKV</sequence>
<dbReference type="Proteomes" id="UP000811481">
    <property type="component" value="Unassembled WGS sequence"/>
</dbReference>
<protein>
    <recommendedName>
        <fullName evidence="4">Integral membrane protein</fullName>
    </recommendedName>
</protein>
<dbReference type="RefSeq" id="WP_212331879.1">
    <property type="nucleotide sequence ID" value="NZ_JAGVRH010000007.1"/>
</dbReference>
<gene>
    <name evidence="2" type="ORF">J8J04_02275</name>
</gene>
<evidence type="ECO:0000313" key="2">
    <source>
        <dbReference type="EMBL" id="MBS2126505.1"/>
    </source>
</evidence>
<feature type="transmembrane region" description="Helical" evidence="1">
    <location>
        <begin position="72"/>
        <end position="90"/>
    </location>
</feature>
<accession>A0ABS5K3L3</accession>
<keyword evidence="1" id="KW-0812">Transmembrane</keyword>
<keyword evidence="1" id="KW-0472">Membrane</keyword>
<dbReference type="Gene3D" id="1.10.1760.20">
    <property type="match status" value="1"/>
</dbReference>
<evidence type="ECO:0008006" key="4">
    <source>
        <dbReference type="Google" id="ProtNLM"/>
    </source>
</evidence>
<reference evidence="2" key="1">
    <citation type="submission" date="2021-04" db="EMBL/GenBank/DDBJ databases">
        <title>Draft genome sequence of StrPh-CL8, a phytoplasma strain causing strawberry phyllody in Chile.</title>
        <authorList>
            <person name="Cui W."/>
            <person name="Zamorano A."/>
            <person name="Fiore N."/>
        </authorList>
    </citation>
    <scope>NUCLEOTIDE SEQUENCE [LARGE SCALE GENOMIC DNA]</scope>
    <source>
        <strain evidence="2">StrPh-Cl</strain>
    </source>
</reference>
<name>A0ABS5K3L3_9MOLU</name>
<keyword evidence="1" id="KW-1133">Transmembrane helix</keyword>
<evidence type="ECO:0000256" key="1">
    <source>
        <dbReference type="SAM" id="Phobius"/>
    </source>
</evidence>
<feature type="transmembrane region" description="Helical" evidence="1">
    <location>
        <begin position="134"/>
        <end position="158"/>
    </location>
</feature>
<comment type="caution">
    <text evidence="2">The sequence shown here is derived from an EMBL/GenBank/DDBJ whole genome shotgun (WGS) entry which is preliminary data.</text>
</comment>
<feature type="transmembrane region" description="Helical" evidence="1">
    <location>
        <begin position="43"/>
        <end position="60"/>
    </location>
</feature>
<feature type="transmembrane region" description="Helical" evidence="1">
    <location>
        <begin position="12"/>
        <end position="31"/>
    </location>
</feature>